<evidence type="ECO:0000256" key="7">
    <source>
        <dbReference type="ARBA" id="ARBA00023211"/>
    </source>
</evidence>
<comment type="caution">
    <text evidence="10">The sequence shown here is derived from an EMBL/GenBank/DDBJ whole genome shotgun (WGS) entry which is preliminary data.</text>
</comment>
<evidence type="ECO:0000256" key="4">
    <source>
        <dbReference type="ARBA" id="ARBA00022438"/>
    </source>
</evidence>
<evidence type="ECO:0000256" key="5">
    <source>
        <dbReference type="ARBA" id="ARBA00022670"/>
    </source>
</evidence>
<keyword evidence="7 8" id="KW-0464">Manganese</keyword>
<keyword evidence="11" id="KW-1185">Reference proteome</keyword>
<keyword evidence="6 8" id="KW-0378">Hydrolase</keyword>
<name>A0A9X0UBS6_9PROT</name>
<comment type="catalytic activity">
    <reaction evidence="1 8">
        <text>Release of an N-terminal amino acid, Xaa-|-Yaa-, in which Xaa is preferably Leu, but may be other amino acids including Pro although not Arg or Lys, and Yaa may be Pro. Amino acid amides and methyl esters are also readily hydrolyzed, but rates on arylamides are exceedingly low.</text>
        <dbReference type="EC" id="3.4.11.1"/>
    </reaction>
</comment>
<dbReference type="InterPro" id="IPR008283">
    <property type="entry name" value="Peptidase_M17_N"/>
</dbReference>
<dbReference type="EC" id="3.4.11.1" evidence="8"/>
<comment type="similarity">
    <text evidence="3 8">Belongs to the peptidase M17 family.</text>
</comment>
<evidence type="ECO:0000256" key="8">
    <source>
        <dbReference type="HAMAP-Rule" id="MF_00181"/>
    </source>
</evidence>
<comment type="cofactor">
    <cofactor evidence="8">
        <name>Mn(2+)</name>
        <dbReference type="ChEBI" id="CHEBI:29035"/>
    </cofactor>
    <text evidence="8">Binds 2 manganese ions per subunit.</text>
</comment>
<feature type="binding site" evidence="8">
    <location>
        <position position="270"/>
    </location>
    <ligand>
        <name>Mn(2+)</name>
        <dbReference type="ChEBI" id="CHEBI:29035"/>
        <label>1</label>
    </ligand>
</feature>
<dbReference type="GO" id="GO:0070006">
    <property type="term" value="F:metalloaminopeptidase activity"/>
    <property type="evidence" value="ECO:0007669"/>
    <property type="project" value="InterPro"/>
</dbReference>
<protein>
    <recommendedName>
        <fullName evidence="8">Probable cytosol aminopeptidase</fullName>
        <ecNumber evidence="8">3.4.11.1</ecNumber>
    </recommendedName>
    <alternativeName>
        <fullName evidence="8">Leucine aminopeptidase</fullName>
        <shortName evidence="8">LAP</shortName>
        <ecNumber evidence="8">3.4.11.10</ecNumber>
    </alternativeName>
    <alternativeName>
        <fullName evidence="8">Leucyl aminopeptidase</fullName>
    </alternativeName>
</protein>
<keyword evidence="8" id="KW-0479">Metal-binding</keyword>
<feature type="binding site" evidence="8">
    <location>
        <position position="270"/>
    </location>
    <ligand>
        <name>Mn(2+)</name>
        <dbReference type="ChEBI" id="CHEBI:29035"/>
        <label>2</label>
    </ligand>
</feature>
<dbReference type="GO" id="GO:0030145">
    <property type="term" value="F:manganese ion binding"/>
    <property type="evidence" value="ECO:0007669"/>
    <property type="project" value="UniProtKB-UniRule"/>
</dbReference>
<reference evidence="10" key="1">
    <citation type="submission" date="2020-08" db="EMBL/GenBank/DDBJ databases">
        <authorList>
            <person name="Hu Y."/>
            <person name="Nguyen S.V."/>
            <person name="Li F."/>
            <person name="Fanning S."/>
        </authorList>
    </citation>
    <scope>NUCLEOTIDE SEQUENCE</scope>
    <source>
        <strain evidence="10">SYSU D8009</strain>
    </source>
</reference>
<evidence type="ECO:0000256" key="6">
    <source>
        <dbReference type="ARBA" id="ARBA00022801"/>
    </source>
</evidence>
<dbReference type="InterPro" id="IPR011356">
    <property type="entry name" value="Leucine_aapep/pepB"/>
</dbReference>
<dbReference type="Pfam" id="PF00883">
    <property type="entry name" value="Peptidase_M17"/>
    <property type="match status" value="1"/>
</dbReference>
<dbReference type="GO" id="GO:0005737">
    <property type="term" value="C:cytoplasm"/>
    <property type="evidence" value="ECO:0007669"/>
    <property type="project" value="UniProtKB-SubCell"/>
</dbReference>
<dbReference type="SUPFAM" id="SSF53187">
    <property type="entry name" value="Zn-dependent exopeptidases"/>
    <property type="match status" value="1"/>
</dbReference>
<gene>
    <name evidence="8" type="primary">pepA</name>
    <name evidence="10" type="ORF">H7965_03425</name>
</gene>
<feature type="binding site" evidence="8">
    <location>
        <position position="265"/>
    </location>
    <ligand>
        <name>Mn(2+)</name>
        <dbReference type="ChEBI" id="CHEBI:29035"/>
        <label>2</label>
    </ligand>
</feature>
<dbReference type="HAMAP" id="MF_00181">
    <property type="entry name" value="Cytosol_peptidase_M17"/>
    <property type="match status" value="1"/>
</dbReference>
<feature type="binding site" evidence="8">
    <location>
        <position position="349"/>
    </location>
    <ligand>
        <name>Mn(2+)</name>
        <dbReference type="ChEBI" id="CHEBI:29035"/>
        <label>1</label>
    </ligand>
</feature>
<dbReference type="SUPFAM" id="SSF52949">
    <property type="entry name" value="Macro domain-like"/>
    <property type="match status" value="1"/>
</dbReference>
<dbReference type="PANTHER" id="PTHR11963">
    <property type="entry name" value="LEUCINE AMINOPEPTIDASE-RELATED"/>
    <property type="match status" value="1"/>
</dbReference>
<dbReference type="CDD" id="cd00433">
    <property type="entry name" value="Peptidase_M17"/>
    <property type="match status" value="1"/>
</dbReference>
<dbReference type="NCBIfam" id="NF002075">
    <property type="entry name" value="PRK00913.2-2"/>
    <property type="match status" value="1"/>
</dbReference>
<dbReference type="NCBIfam" id="NF002074">
    <property type="entry name" value="PRK00913.1-4"/>
    <property type="match status" value="1"/>
</dbReference>
<feature type="active site" evidence="8">
    <location>
        <position position="351"/>
    </location>
</feature>
<feature type="active site" evidence="8">
    <location>
        <position position="277"/>
    </location>
</feature>
<keyword evidence="5 8" id="KW-0645">Protease</keyword>
<dbReference type="Gene3D" id="3.40.220.10">
    <property type="entry name" value="Leucine Aminopeptidase, subunit E, domain 1"/>
    <property type="match status" value="1"/>
</dbReference>
<dbReference type="Pfam" id="PF02789">
    <property type="entry name" value="Peptidase_M17_N"/>
    <property type="match status" value="1"/>
</dbReference>
<dbReference type="InterPro" id="IPR043472">
    <property type="entry name" value="Macro_dom-like"/>
</dbReference>
<accession>A0A9X0UBS6</accession>
<dbReference type="PANTHER" id="PTHR11963:SF23">
    <property type="entry name" value="CYTOSOL AMINOPEPTIDASE"/>
    <property type="match status" value="1"/>
</dbReference>
<dbReference type="InterPro" id="IPR023042">
    <property type="entry name" value="Peptidase_M17_leu_NH2_pept"/>
</dbReference>
<dbReference type="PRINTS" id="PR00481">
    <property type="entry name" value="LAMNOPPTDASE"/>
</dbReference>
<dbReference type="PROSITE" id="PS00631">
    <property type="entry name" value="CYTOSOL_AP"/>
    <property type="match status" value="1"/>
</dbReference>
<feature type="binding site" evidence="8">
    <location>
        <position position="288"/>
    </location>
    <ligand>
        <name>Mn(2+)</name>
        <dbReference type="ChEBI" id="CHEBI:29035"/>
        <label>2</label>
    </ligand>
</feature>
<feature type="domain" description="Cytosol aminopeptidase" evidence="9">
    <location>
        <begin position="345"/>
        <end position="352"/>
    </location>
</feature>
<dbReference type="NCBIfam" id="NF002073">
    <property type="entry name" value="PRK00913.1-2"/>
    <property type="match status" value="1"/>
</dbReference>
<comment type="function">
    <text evidence="8">Presumably involved in the processing and regular turnover of intracellular proteins. Catalyzes the removal of unsubstituted N-terminal amino acids from various peptides.</text>
</comment>
<evidence type="ECO:0000313" key="10">
    <source>
        <dbReference type="EMBL" id="MBC4014364.1"/>
    </source>
</evidence>
<comment type="subcellular location">
    <subcellularLocation>
        <location evidence="8">Cytoplasm</location>
    </subcellularLocation>
</comment>
<comment type="catalytic activity">
    <reaction evidence="2 8">
        <text>Release of an N-terminal amino acid, preferentially leucine, but not glutamic or aspartic acids.</text>
        <dbReference type="EC" id="3.4.11.10"/>
    </reaction>
</comment>
<dbReference type="GO" id="GO:0006508">
    <property type="term" value="P:proteolysis"/>
    <property type="evidence" value="ECO:0007669"/>
    <property type="project" value="UniProtKB-KW"/>
</dbReference>
<dbReference type="RefSeq" id="WP_186769141.1">
    <property type="nucleotide sequence ID" value="NZ_JACOMF010000003.1"/>
</dbReference>
<dbReference type="NCBIfam" id="NF002077">
    <property type="entry name" value="PRK00913.2-4"/>
    <property type="match status" value="1"/>
</dbReference>
<sequence length="503" mass="52519">MPDIAFVKPALPRHGALVLPLAEDWVLAGLAQAIDAATGGAVQRALAAASFKGRKGQSATLWAPTLEGGTAGPSRIVAIGLGKAEELTSEVLEAAGGALLPLISAEREAVVAAEALTAPQTASLALGLLLKSYRFDRYRTTEKEEDKPKLERVALATDAAPAAKAAWAPMRAVADGVFIARDLVSEPPNVLHPPEFADRIKALESLGLEVEVLGPKEMRKLGFGALLGVAQGSAQEPRMVVMQWHGASGAKAKRAGQKPVAFIGKGVTFDTGGISIKPAAGMEDMKWDMAGAGTVVGLMAALAGRKAKVDAVGLVGLVENMPSGSAQRPGDVVKTAAGLTVEVINTDAEGRLVLADVIHYCQERFAPRFMVDLATLTGAIIISLGHEHAGLFSNDDALAQQLTAAGKAVGEAVWRMPLGEAYDKQLKSEIADMKNVGGRPGGSITAAHFIQRFVNTKDGPMPWAHLDIAGTAWATKDLPTVPKGATAFGVRLLDRLVAEHYES</sequence>
<evidence type="ECO:0000313" key="11">
    <source>
        <dbReference type="Proteomes" id="UP000600101"/>
    </source>
</evidence>
<dbReference type="InterPro" id="IPR000819">
    <property type="entry name" value="Peptidase_M17_C"/>
</dbReference>
<feature type="binding site" evidence="8">
    <location>
        <position position="349"/>
    </location>
    <ligand>
        <name>Mn(2+)</name>
        <dbReference type="ChEBI" id="CHEBI:29035"/>
        <label>2</label>
    </ligand>
</feature>
<keyword evidence="4 8" id="KW-0031">Aminopeptidase</keyword>
<keyword evidence="8" id="KW-0963">Cytoplasm</keyword>
<feature type="binding site" evidence="8">
    <location>
        <position position="347"/>
    </location>
    <ligand>
        <name>Mn(2+)</name>
        <dbReference type="ChEBI" id="CHEBI:29035"/>
        <label>1</label>
    </ligand>
</feature>
<organism evidence="10 11">
    <name type="scientific">Siccirubricoccus deserti</name>
    <dbReference type="NCBI Taxonomy" id="2013562"/>
    <lineage>
        <taxon>Bacteria</taxon>
        <taxon>Pseudomonadati</taxon>
        <taxon>Pseudomonadota</taxon>
        <taxon>Alphaproteobacteria</taxon>
        <taxon>Acetobacterales</taxon>
        <taxon>Roseomonadaceae</taxon>
        <taxon>Siccirubricoccus</taxon>
    </lineage>
</organism>
<evidence type="ECO:0000259" key="9">
    <source>
        <dbReference type="PROSITE" id="PS00631"/>
    </source>
</evidence>
<evidence type="ECO:0000256" key="2">
    <source>
        <dbReference type="ARBA" id="ARBA00000967"/>
    </source>
</evidence>
<dbReference type="AlphaFoldDB" id="A0A9X0UBS6"/>
<evidence type="ECO:0000256" key="1">
    <source>
        <dbReference type="ARBA" id="ARBA00000135"/>
    </source>
</evidence>
<dbReference type="Gene3D" id="3.40.630.10">
    <property type="entry name" value="Zn peptidases"/>
    <property type="match status" value="1"/>
</dbReference>
<dbReference type="EMBL" id="JACOMF010000003">
    <property type="protein sequence ID" value="MBC4014364.1"/>
    <property type="molecule type" value="Genomic_DNA"/>
</dbReference>
<dbReference type="Proteomes" id="UP000600101">
    <property type="component" value="Unassembled WGS sequence"/>
</dbReference>
<evidence type="ECO:0000256" key="3">
    <source>
        <dbReference type="ARBA" id="ARBA00009528"/>
    </source>
</evidence>
<proteinExistence type="inferred from homology"/>
<dbReference type="EC" id="3.4.11.10" evidence="8"/>